<accession>A0ABN7Z4G5</accession>
<reference evidence="1 2" key="1">
    <citation type="submission" date="2021-08" db="EMBL/GenBank/DDBJ databases">
        <authorList>
            <person name="Peeters C."/>
        </authorList>
    </citation>
    <scope>NUCLEOTIDE SEQUENCE [LARGE SCALE GENOMIC DNA]</scope>
    <source>
        <strain evidence="1 2">LMG 23994</strain>
    </source>
</reference>
<keyword evidence="2" id="KW-1185">Reference proteome</keyword>
<gene>
    <name evidence="1" type="ORF">LMG23994_04513</name>
</gene>
<proteinExistence type="predicted"/>
<protein>
    <recommendedName>
        <fullName evidence="3">SnoaL-like domain-containing protein</fullName>
    </recommendedName>
</protein>
<dbReference type="RefSeq" id="WP_290371305.1">
    <property type="nucleotide sequence ID" value="NZ_CAJZAF010000028.1"/>
</dbReference>
<dbReference type="Proteomes" id="UP000701702">
    <property type="component" value="Unassembled WGS sequence"/>
</dbReference>
<organism evidence="1 2">
    <name type="scientific">Cupriavidus pinatubonensis</name>
    <dbReference type="NCBI Taxonomy" id="248026"/>
    <lineage>
        <taxon>Bacteria</taxon>
        <taxon>Pseudomonadati</taxon>
        <taxon>Pseudomonadota</taxon>
        <taxon>Betaproteobacteria</taxon>
        <taxon>Burkholderiales</taxon>
        <taxon>Burkholderiaceae</taxon>
        <taxon>Cupriavidus</taxon>
    </lineage>
</organism>
<name>A0ABN7Z4G5_9BURK</name>
<dbReference type="EMBL" id="CAJZAF010000028">
    <property type="protein sequence ID" value="CAG9180868.1"/>
    <property type="molecule type" value="Genomic_DNA"/>
</dbReference>
<evidence type="ECO:0008006" key="3">
    <source>
        <dbReference type="Google" id="ProtNLM"/>
    </source>
</evidence>
<evidence type="ECO:0000313" key="1">
    <source>
        <dbReference type="EMBL" id="CAG9180868.1"/>
    </source>
</evidence>
<sequence length="42" mass="4830">MTANVVFEGKQPIKVRYVLTYRDGKIVSETWQIDPRLAVSGY</sequence>
<evidence type="ECO:0000313" key="2">
    <source>
        <dbReference type="Proteomes" id="UP000701702"/>
    </source>
</evidence>
<comment type="caution">
    <text evidence="1">The sequence shown here is derived from an EMBL/GenBank/DDBJ whole genome shotgun (WGS) entry which is preliminary data.</text>
</comment>